<dbReference type="Proteomes" id="UP001497623">
    <property type="component" value="Unassembled WGS sequence"/>
</dbReference>
<sequence length="492" mass="57104">MTTQENIMARIQMDIPDHQPLFVKHLLQLLDPTITLENVLKSFSIPCLAPSAYNCEDVELIVIFLAYIRFIITRQQGFCISGIWEEILKETLKYTKNFSHCTHRFPTMTLGGFLDRFRWGIGSIFDIQSYNKIVPTITKGLRVDTWLNEALSSNSKCPNPYIRLELFRLYRFFFQSPTMSEERLCTVFIHTICEIQPHYLYSCIKEDDFLFSAIDMYYAIEYCCLVRILQKIISTNIIKHLKETNEIDDCKETKFLSLCIQIIGAFATKVNSNPVHRIKFMELKYCCMVFKNISQLVDCGEYLPGRSPLRQFRYIITRPLFRKYVVETIQELTAAIYNYRQGDRRELLMSLRDSIVADVDVYHKTCKLPSFLLARQIQDPTLGRKHFLLLRRLGGAYIYLNRPSRYNDVSEDFDDSKSTVNINGLNMGSSMVLSRLRSTDEDKSCSSSSSSSDSEGSDSEIPSRDEWSEYSDFSHESRNSDSASYDYSSDNN</sequence>
<reference evidence="2 3" key="1">
    <citation type="submission" date="2024-05" db="EMBL/GenBank/DDBJ databases">
        <authorList>
            <person name="Wallberg A."/>
        </authorList>
    </citation>
    <scope>NUCLEOTIDE SEQUENCE [LARGE SCALE GENOMIC DNA]</scope>
</reference>
<feature type="compositionally biased region" description="Basic and acidic residues" evidence="1">
    <location>
        <begin position="461"/>
        <end position="479"/>
    </location>
</feature>
<evidence type="ECO:0000313" key="3">
    <source>
        <dbReference type="Proteomes" id="UP001497623"/>
    </source>
</evidence>
<dbReference type="EMBL" id="CAXKWB010014989">
    <property type="protein sequence ID" value="CAL4112353.1"/>
    <property type="molecule type" value="Genomic_DNA"/>
</dbReference>
<comment type="caution">
    <text evidence="2">The sequence shown here is derived from an EMBL/GenBank/DDBJ whole genome shotgun (WGS) entry which is preliminary data.</text>
</comment>
<proteinExistence type="predicted"/>
<evidence type="ECO:0000256" key="1">
    <source>
        <dbReference type="SAM" id="MobiDB-lite"/>
    </source>
</evidence>
<accession>A0AAV2R6Q1</accession>
<organism evidence="2 3">
    <name type="scientific">Meganyctiphanes norvegica</name>
    <name type="common">Northern krill</name>
    <name type="synonym">Thysanopoda norvegica</name>
    <dbReference type="NCBI Taxonomy" id="48144"/>
    <lineage>
        <taxon>Eukaryota</taxon>
        <taxon>Metazoa</taxon>
        <taxon>Ecdysozoa</taxon>
        <taxon>Arthropoda</taxon>
        <taxon>Crustacea</taxon>
        <taxon>Multicrustacea</taxon>
        <taxon>Malacostraca</taxon>
        <taxon>Eumalacostraca</taxon>
        <taxon>Eucarida</taxon>
        <taxon>Euphausiacea</taxon>
        <taxon>Euphausiidae</taxon>
        <taxon>Meganyctiphanes</taxon>
    </lineage>
</organism>
<gene>
    <name evidence="2" type="ORF">MNOR_LOCUS19870</name>
</gene>
<protein>
    <submittedName>
        <fullName evidence="2">Uncharacterized protein</fullName>
    </submittedName>
</protein>
<feature type="compositionally biased region" description="Low complexity" evidence="1">
    <location>
        <begin position="445"/>
        <end position="454"/>
    </location>
</feature>
<evidence type="ECO:0000313" key="2">
    <source>
        <dbReference type="EMBL" id="CAL4112353.1"/>
    </source>
</evidence>
<feature type="compositionally biased region" description="Low complexity" evidence="1">
    <location>
        <begin position="480"/>
        <end position="492"/>
    </location>
</feature>
<feature type="region of interest" description="Disordered" evidence="1">
    <location>
        <begin position="439"/>
        <end position="492"/>
    </location>
</feature>
<keyword evidence="3" id="KW-1185">Reference proteome</keyword>
<dbReference type="AlphaFoldDB" id="A0AAV2R6Q1"/>
<name>A0AAV2R6Q1_MEGNR</name>